<dbReference type="InterPro" id="IPR011659">
    <property type="entry name" value="WD40"/>
</dbReference>
<dbReference type="Proteomes" id="UP000295554">
    <property type="component" value="Unassembled WGS sequence"/>
</dbReference>
<dbReference type="SUPFAM" id="SSF52964">
    <property type="entry name" value="TolB, N-terminal domain"/>
    <property type="match status" value="1"/>
</dbReference>
<feature type="signal peptide" evidence="5">
    <location>
        <begin position="1"/>
        <end position="22"/>
    </location>
</feature>
<evidence type="ECO:0000256" key="3">
    <source>
        <dbReference type="ARBA" id="ARBA00022729"/>
    </source>
</evidence>
<organism evidence="7 8">
    <name type="scientific">Seongchinamella unica</name>
    <dbReference type="NCBI Taxonomy" id="2547392"/>
    <lineage>
        <taxon>Bacteria</taxon>
        <taxon>Pseudomonadati</taxon>
        <taxon>Pseudomonadota</taxon>
        <taxon>Gammaproteobacteria</taxon>
        <taxon>Cellvibrionales</taxon>
        <taxon>Halieaceae</taxon>
        <taxon>Seongchinamella</taxon>
    </lineage>
</organism>
<keyword evidence="3 5" id="KW-0732">Signal</keyword>
<dbReference type="GO" id="GO:0017038">
    <property type="term" value="P:protein import"/>
    <property type="evidence" value="ECO:0007669"/>
    <property type="project" value="InterPro"/>
</dbReference>
<reference evidence="7 8" key="1">
    <citation type="submission" date="2019-03" db="EMBL/GenBank/DDBJ databases">
        <title>Seongchinamella monodicae gen. nov., sp. nov., a novel member of the Gammaproteobacteria isolated from a tidal mudflat of beach.</title>
        <authorList>
            <person name="Yang H.G."/>
            <person name="Kang J.W."/>
            <person name="Lee S.D."/>
        </authorList>
    </citation>
    <scope>NUCLEOTIDE SEQUENCE [LARGE SCALE GENOMIC DNA]</scope>
    <source>
        <strain evidence="7 8">GH4-78</strain>
    </source>
</reference>
<evidence type="ECO:0000256" key="5">
    <source>
        <dbReference type="HAMAP-Rule" id="MF_00671"/>
    </source>
</evidence>
<evidence type="ECO:0000313" key="7">
    <source>
        <dbReference type="EMBL" id="TDG12693.1"/>
    </source>
</evidence>
<evidence type="ECO:0000256" key="1">
    <source>
        <dbReference type="ARBA" id="ARBA00004418"/>
    </source>
</evidence>
<dbReference type="AlphaFoldDB" id="A0A4V2ZX22"/>
<comment type="subcellular location">
    <subcellularLocation>
        <location evidence="1 5">Periplasm</location>
    </subcellularLocation>
</comment>
<dbReference type="NCBIfam" id="TIGR02800">
    <property type="entry name" value="propeller_TolB"/>
    <property type="match status" value="1"/>
</dbReference>
<gene>
    <name evidence="5 7" type="primary">tolB</name>
    <name evidence="7" type="ORF">E2F43_14030</name>
</gene>
<comment type="subunit">
    <text evidence="5">The Tol-Pal system is composed of five core proteins: the inner membrane proteins TolA, TolQ and TolR, the periplasmic protein TolB and the outer membrane protein Pal. They form a network linking the inner and outer membranes and the peptidoglycan layer.</text>
</comment>
<dbReference type="PANTHER" id="PTHR36842">
    <property type="entry name" value="PROTEIN TOLB HOMOLOG"/>
    <property type="match status" value="1"/>
</dbReference>
<dbReference type="RefSeq" id="WP_133213724.1">
    <property type="nucleotide sequence ID" value="NZ_SMSE01000003.1"/>
</dbReference>
<dbReference type="InterPro" id="IPR014167">
    <property type="entry name" value="Tol-Pal_TolB"/>
</dbReference>
<evidence type="ECO:0000256" key="2">
    <source>
        <dbReference type="ARBA" id="ARBA00009820"/>
    </source>
</evidence>
<comment type="function">
    <text evidence="5">Part of the Tol-Pal system, which plays a role in outer membrane invagination during cell division and is important for maintaining outer membrane integrity.</text>
</comment>
<dbReference type="Pfam" id="PF07676">
    <property type="entry name" value="PD40"/>
    <property type="match status" value="4"/>
</dbReference>
<keyword evidence="5" id="KW-0131">Cell cycle</keyword>
<dbReference type="EMBL" id="SMSE01000003">
    <property type="protein sequence ID" value="TDG12693.1"/>
    <property type="molecule type" value="Genomic_DNA"/>
</dbReference>
<keyword evidence="4 5" id="KW-0574">Periplasm</keyword>
<comment type="similarity">
    <text evidence="2 5">Belongs to the TolB family.</text>
</comment>
<dbReference type="GO" id="GO:0042597">
    <property type="term" value="C:periplasmic space"/>
    <property type="evidence" value="ECO:0007669"/>
    <property type="project" value="UniProtKB-SubCell"/>
</dbReference>
<comment type="caution">
    <text evidence="7">The sequence shown here is derived from an EMBL/GenBank/DDBJ whole genome shotgun (WGS) entry which is preliminary data.</text>
</comment>
<dbReference type="SUPFAM" id="SSF69304">
    <property type="entry name" value="Tricorn protease N-terminal domain"/>
    <property type="match status" value="1"/>
</dbReference>
<keyword evidence="5" id="KW-0132">Cell division</keyword>
<accession>A0A4V2ZX22</accession>
<dbReference type="Gene3D" id="3.40.50.10070">
    <property type="entry name" value="TolB, N-terminal domain"/>
    <property type="match status" value="1"/>
</dbReference>
<evidence type="ECO:0000259" key="6">
    <source>
        <dbReference type="Pfam" id="PF04052"/>
    </source>
</evidence>
<dbReference type="InterPro" id="IPR011042">
    <property type="entry name" value="6-blade_b-propeller_TolB-like"/>
</dbReference>
<dbReference type="InterPro" id="IPR007195">
    <property type="entry name" value="TolB_N"/>
</dbReference>
<keyword evidence="8" id="KW-1185">Reference proteome</keyword>
<dbReference type="Gene3D" id="2.120.10.30">
    <property type="entry name" value="TolB, C-terminal domain"/>
    <property type="match status" value="1"/>
</dbReference>
<proteinExistence type="inferred from homology"/>
<dbReference type="OrthoDB" id="9802240at2"/>
<feature type="chain" id="PRO_5021048961" description="Tol-Pal system protein TolB" evidence="5">
    <location>
        <begin position="23"/>
        <end position="432"/>
    </location>
</feature>
<dbReference type="Pfam" id="PF04052">
    <property type="entry name" value="TolB_N"/>
    <property type="match status" value="1"/>
</dbReference>
<evidence type="ECO:0000313" key="8">
    <source>
        <dbReference type="Proteomes" id="UP000295554"/>
    </source>
</evidence>
<feature type="domain" description="TolB N-terminal" evidence="6">
    <location>
        <begin position="24"/>
        <end position="126"/>
    </location>
</feature>
<sequence precursor="true">MKRLFLVITPLILVLSALTARAELTIEITQGRDNPTSIAVVPFNWLEPGAAPEDVAWVVDSDLARSGQFAPVSRSDMLGRPSTQQEIFYRDWRAIDSEYLLIGRVSAQGTQMRIEYELYDVVRQRQAHRGVETGPINEARMLAHRVSDAVYEKLTGIRGAFATRLLYVSVTRVPGGKDYFRLTLADSDGARPIVLLESREPVLAPGWSPDGSQISYVSFESGRPAIYRQNLSTGAREQLTAFRGLNGAPAWSPDGKNMAMVLSKDGSPDIYLMNLASKKLTRITRHYAIDTEPTWMPDGRSLLFTSDRGGRPQIYRYDLRTGTTERLTFEGSYNARARVAQDGRNVVMVHQQNGQFHIALLDLVTNRLQVLTSTELDESPSIAPNGSMVLYATKHAGRGILAAVSVDGGVKFRLPSREGDVREPAWSPFMNR</sequence>
<dbReference type="PANTHER" id="PTHR36842:SF1">
    <property type="entry name" value="PROTEIN TOLB"/>
    <property type="match status" value="1"/>
</dbReference>
<name>A0A4V2ZX22_9GAMM</name>
<dbReference type="HAMAP" id="MF_00671">
    <property type="entry name" value="TolB"/>
    <property type="match status" value="1"/>
</dbReference>
<evidence type="ECO:0000256" key="4">
    <source>
        <dbReference type="ARBA" id="ARBA00022764"/>
    </source>
</evidence>
<dbReference type="GO" id="GO:0051301">
    <property type="term" value="P:cell division"/>
    <property type="evidence" value="ECO:0007669"/>
    <property type="project" value="UniProtKB-UniRule"/>
</dbReference>
<protein>
    <recommendedName>
        <fullName evidence="5">Tol-Pal system protein TolB</fullName>
    </recommendedName>
</protein>